<evidence type="ECO:0000313" key="3">
    <source>
        <dbReference type="Proteomes" id="UP000519023"/>
    </source>
</evidence>
<dbReference type="InterPro" id="IPR003615">
    <property type="entry name" value="HNH_nuc"/>
</dbReference>
<sequence length="230" mass="25780">MADRKALPVATRLRLFSEAAGYCQKPECLDALFPVELGGDKHIAEMAHVIPHGEAGPRHGDRPAGDFDPDAFENLILLCPTCHTKIDKDPVGFPRTILLEWKQNHLANLASQQGIRTYEDRAQVRAAVVGVMAENKAIWDKFAPEHGSEFEYDPESEASQAWRQRMRSVILPNHYHAQAIIKANLGLATDDERRTFAEYQEHVRGLSERHVCGVAGRAIRFPETMEGIFS</sequence>
<organism evidence="2 3">
    <name type="scientific">Sphingobium psychrophilum</name>
    <dbReference type="NCBI Taxonomy" id="2728834"/>
    <lineage>
        <taxon>Bacteria</taxon>
        <taxon>Pseudomonadati</taxon>
        <taxon>Pseudomonadota</taxon>
        <taxon>Alphaproteobacteria</taxon>
        <taxon>Sphingomonadales</taxon>
        <taxon>Sphingomonadaceae</taxon>
        <taxon>Sphingobium</taxon>
    </lineage>
</organism>
<keyword evidence="3" id="KW-1185">Reference proteome</keyword>
<keyword evidence="2" id="KW-0540">Nuclease</keyword>
<dbReference type="Proteomes" id="UP000519023">
    <property type="component" value="Unassembled WGS sequence"/>
</dbReference>
<accession>A0A7X9WZF1</accession>
<evidence type="ECO:0000259" key="1">
    <source>
        <dbReference type="Pfam" id="PF13391"/>
    </source>
</evidence>
<dbReference type="AlphaFoldDB" id="A0A7X9WZF1"/>
<dbReference type="EMBL" id="JABBFV010000025">
    <property type="protein sequence ID" value="NML12750.1"/>
    <property type="molecule type" value="Genomic_DNA"/>
</dbReference>
<dbReference type="Pfam" id="PF13391">
    <property type="entry name" value="HNH_2"/>
    <property type="match status" value="1"/>
</dbReference>
<name>A0A7X9WZF1_9SPHN</name>
<reference evidence="2 3" key="1">
    <citation type="submission" date="2020-04" db="EMBL/GenBank/DDBJ databases">
        <title>Sphingobium sp. AR-3-1 isolated from Arctic soil.</title>
        <authorList>
            <person name="Dahal R.H."/>
            <person name="Chaudhary D.K."/>
        </authorList>
    </citation>
    <scope>NUCLEOTIDE SEQUENCE [LARGE SCALE GENOMIC DNA]</scope>
    <source>
        <strain evidence="2 3">AR-3-1</strain>
    </source>
</reference>
<dbReference type="GO" id="GO:0004519">
    <property type="term" value="F:endonuclease activity"/>
    <property type="evidence" value="ECO:0007669"/>
    <property type="project" value="UniProtKB-KW"/>
</dbReference>
<proteinExistence type="predicted"/>
<evidence type="ECO:0000313" key="2">
    <source>
        <dbReference type="EMBL" id="NML12750.1"/>
    </source>
</evidence>
<keyword evidence="2" id="KW-0378">Hydrolase</keyword>
<feature type="domain" description="HNH nuclease" evidence="1">
    <location>
        <begin position="43"/>
        <end position="88"/>
    </location>
</feature>
<gene>
    <name evidence="2" type="ORF">HHL08_21880</name>
</gene>
<dbReference type="CDD" id="cd00085">
    <property type="entry name" value="HNHc"/>
    <property type="match status" value="1"/>
</dbReference>
<keyword evidence="2" id="KW-0255">Endonuclease</keyword>
<protein>
    <submittedName>
        <fullName evidence="2">HNH endonuclease</fullName>
    </submittedName>
</protein>
<dbReference type="RefSeq" id="WP_169575097.1">
    <property type="nucleotide sequence ID" value="NZ_JABBFV010000025.1"/>
</dbReference>
<comment type="caution">
    <text evidence="2">The sequence shown here is derived from an EMBL/GenBank/DDBJ whole genome shotgun (WGS) entry which is preliminary data.</text>
</comment>